<dbReference type="InterPro" id="IPR003755">
    <property type="entry name" value="HPr(Ser)_kin/Pase"/>
</dbReference>
<feature type="domain" description="HPr kinase/phosphorylase C-terminal" evidence="11">
    <location>
        <begin position="134"/>
        <end position="290"/>
    </location>
</feature>
<comment type="catalytic activity">
    <reaction evidence="9">
        <text>[HPr protein]-O-phospho-L-serine + phosphate + H(+) = [HPr protein]-L-serine + diphosphate</text>
        <dbReference type="Rhea" id="RHEA:46604"/>
        <dbReference type="Rhea" id="RHEA-COMP:11602"/>
        <dbReference type="Rhea" id="RHEA-COMP:11603"/>
        <dbReference type="ChEBI" id="CHEBI:15378"/>
        <dbReference type="ChEBI" id="CHEBI:29999"/>
        <dbReference type="ChEBI" id="CHEBI:33019"/>
        <dbReference type="ChEBI" id="CHEBI:43474"/>
        <dbReference type="ChEBI" id="CHEBI:83421"/>
    </reaction>
</comment>
<dbReference type="Pfam" id="PF02603">
    <property type="entry name" value="Hpr_kinase_N"/>
    <property type="match status" value="1"/>
</dbReference>
<gene>
    <name evidence="12" type="primary">hprK</name>
    <name evidence="12" type="ORF">MCORR_v1c02440</name>
</gene>
<evidence type="ECO:0000256" key="5">
    <source>
        <dbReference type="ARBA" id="ARBA00022741"/>
    </source>
</evidence>
<dbReference type="EMBL" id="PHNF01000001">
    <property type="protein sequence ID" value="PPE06613.1"/>
    <property type="molecule type" value="Genomic_DNA"/>
</dbReference>
<keyword evidence="4" id="KW-0808">Transferase</keyword>
<dbReference type="Pfam" id="PF07475">
    <property type="entry name" value="Hpr_kinase_C"/>
    <property type="match status" value="1"/>
</dbReference>
<dbReference type="SUPFAM" id="SSF53795">
    <property type="entry name" value="PEP carboxykinase-like"/>
    <property type="match status" value="1"/>
</dbReference>
<dbReference type="Proteomes" id="UP000239785">
    <property type="component" value="Unassembled WGS sequence"/>
</dbReference>
<organism evidence="12 13">
    <name type="scientific">Mesoplasma corruscae</name>
    <dbReference type="NCBI Taxonomy" id="216874"/>
    <lineage>
        <taxon>Bacteria</taxon>
        <taxon>Bacillati</taxon>
        <taxon>Mycoplasmatota</taxon>
        <taxon>Mollicutes</taxon>
        <taxon>Entomoplasmatales</taxon>
        <taxon>Entomoplasmataceae</taxon>
        <taxon>Mesoplasma</taxon>
    </lineage>
</organism>
<evidence type="ECO:0000256" key="7">
    <source>
        <dbReference type="ARBA" id="ARBA00022840"/>
    </source>
</evidence>
<keyword evidence="7" id="KW-0067">ATP-binding</keyword>
<evidence type="ECO:0000256" key="1">
    <source>
        <dbReference type="ARBA" id="ARBA00001120"/>
    </source>
</evidence>
<comment type="caution">
    <text evidence="12">The sequence shown here is derived from an EMBL/GenBank/DDBJ whole genome shotgun (WGS) entry which is preliminary data.</text>
</comment>
<keyword evidence="3" id="KW-0723">Serine/threonine-protein kinase</keyword>
<comment type="catalytic activity">
    <reaction evidence="1">
        <text>[HPr protein]-L-serine + ATP = [HPr protein]-O-phospho-L-serine + ADP + H(+)</text>
        <dbReference type="Rhea" id="RHEA:46600"/>
        <dbReference type="Rhea" id="RHEA-COMP:11602"/>
        <dbReference type="Rhea" id="RHEA-COMP:11603"/>
        <dbReference type="ChEBI" id="CHEBI:15378"/>
        <dbReference type="ChEBI" id="CHEBI:29999"/>
        <dbReference type="ChEBI" id="CHEBI:30616"/>
        <dbReference type="ChEBI" id="CHEBI:83421"/>
        <dbReference type="ChEBI" id="CHEBI:456216"/>
    </reaction>
</comment>
<dbReference type="SUPFAM" id="SSF75138">
    <property type="entry name" value="HprK N-terminal domain-like"/>
    <property type="match status" value="1"/>
</dbReference>
<dbReference type="Gene3D" id="3.40.50.300">
    <property type="entry name" value="P-loop containing nucleotide triphosphate hydrolases"/>
    <property type="match status" value="1"/>
</dbReference>
<dbReference type="GO" id="GO:0006109">
    <property type="term" value="P:regulation of carbohydrate metabolic process"/>
    <property type="evidence" value="ECO:0007669"/>
    <property type="project" value="InterPro"/>
</dbReference>
<dbReference type="InterPro" id="IPR011126">
    <property type="entry name" value="Hpr_kin/Pase_Hpr_N"/>
</dbReference>
<evidence type="ECO:0000256" key="3">
    <source>
        <dbReference type="ARBA" id="ARBA00022527"/>
    </source>
</evidence>
<keyword evidence="8" id="KW-0511">Multifunctional enzyme</keyword>
<keyword evidence="6 12" id="KW-0418">Kinase</keyword>
<feature type="domain" description="HPr(Ser) kinase/phosphorylase N-terminal" evidence="10">
    <location>
        <begin position="6"/>
        <end position="127"/>
    </location>
</feature>
<evidence type="ECO:0000313" key="13">
    <source>
        <dbReference type="Proteomes" id="UP000239785"/>
    </source>
</evidence>
<evidence type="ECO:0000256" key="4">
    <source>
        <dbReference type="ARBA" id="ARBA00022679"/>
    </source>
</evidence>
<keyword evidence="5" id="KW-0547">Nucleotide-binding</keyword>
<dbReference type="PANTHER" id="PTHR30305">
    <property type="entry name" value="PROTEIN YJDM-RELATED"/>
    <property type="match status" value="1"/>
</dbReference>
<dbReference type="PANTHER" id="PTHR30305:SF1">
    <property type="entry name" value="HPR KINASE_PHOSPHORYLASE"/>
    <property type="match status" value="1"/>
</dbReference>
<sequence length="306" mass="34808">MSHFFIKDLLERIKMQVLSGKDHLDREITVYGLNRAGLELTGFITLNEDKKHKRAILLSSKESEYMKQFNDQEAFSKYELLLQMGSPVIIITKKFKDIRLVEVAKKYNFPLLQTNNPSTSEVTQKILDVYDIFFAPSIETHSTLMNIFGKGVLIFGQSGIGKSEVSLELMKKNHLFVGDDRIILTNKNSELFGKSHPMLKNLIEVRGIGIIDVSKIQGHQLIMDETKIHMGIELFKFDNKEADTTDRLGSDWYKKEFLGITIPYLSVPVSAGRNLANIIESAVGQLKVQDAEPDFDIIKLLAERNK</sequence>
<dbReference type="GO" id="GO:0004674">
    <property type="term" value="F:protein serine/threonine kinase activity"/>
    <property type="evidence" value="ECO:0007669"/>
    <property type="project" value="UniProtKB-KW"/>
</dbReference>
<comment type="similarity">
    <text evidence="2">Belongs to the HPrK/P family.</text>
</comment>
<dbReference type="NCBIfam" id="TIGR00679">
    <property type="entry name" value="hpr-ser"/>
    <property type="match status" value="1"/>
</dbReference>
<accession>A0A2S5RH33</accession>
<protein>
    <submittedName>
        <fullName evidence="12">HPr kinase/phosphorylase</fullName>
    </submittedName>
</protein>
<evidence type="ECO:0000256" key="2">
    <source>
        <dbReference type="ARBA" id="ARBA00006883"/>
    </source>
</evidence>
<dbReference type="AlphaFoldDB" id="A0A2S5RH33"/>
<dbReference type="GO" id="GO:0000155">
    <property type="term" value="F:phosphorelay sensor kinase activity"/>
    <property type="evidence" value="ECO:0007669"/>
    <property type="project" value="InterPro"/>
</dbReference>
<proteinExistence type="inferred from homology"/>
<dbReference type="CDD" id="cd01918">
    <property type="entry name" value="HprK_C"/>
    <property type="match status" value="1"/>
</dbReference>
<reference evidence="12 13" key="1">
    <citation type="submission" date="2017-11" db="EMBL/GenBank/DDBJ databases">
        <title>Genome sequence of Mesoplasma corruscae ELCA-2 (ATCC 49579).</title>
        <authorList>
            <person name="Lo W.-S."/>
            <person name="Kuo C.-H."/>
        </authorList>
    </citation>
    <scope>NUCLEOTIDE SEQUENCE [LARGE SCALE GENOMIC DNA]</scope>
    <source>
        <strain evidence="12 13">ELCA-2</strain>
    </source>
</reference>
<dbReference type="RefSeq" id="WP_104205934.1">
    <property type="nucleotide sequence ID" value="NZ_PHNF01000001.1"/>
</dbReference>
<evidence type="ECO:0000259" key="10">
    <source>
        <dbReference type="Pfam" id="PF02603"/>
    </source>
</evidence>
<dbReference type="InterPro" id="IPR027417">
    <property type="entry name" value="P-loop_NTPase"/>
</dbReference>
<evidence type="ECO:0000256" key="8">
    <source>
        <dbReference type="ARBA" id="ARBA00023268"/>
    </source>
</evidence>
<name>A0A2S5RH33_9MOLU</name>
<evidence type="ECO:0000259" key="11">
    <source>
        <dbReference type="Pfam" id="PF07475"/>
    </source>
</evidence>
<evidence type="ECO:0000256" key="6">
    <source>
        <dbReference type="ARBA" id="ARBA00022777"/>
    </source>
</evidence>
<dbReference type="InterPro" id="IPR028979">
    <property type="entry name" value="Ser_kin/Pase_Hpr-like_N_sf"/>
</dbReference>
<evidence type="ECO:0000313" key="12">
    <source>
        <dbReference type="EMBL" id="PPE06613.1"/>
    </source>
</evidence>
<evidence type="ECO:0000256" key="9">
    <source>
        <dbReference type="ARBA" id="ARBA00047657"/>
    </source>
</evidence>
<dbReference type="GO" id="GO:0005524">
    <property type="term" value="F:ATP binding"/>
    <property type="evidence" value="ECO:0007669"/>
    <property type="project" value="UniProtKB-KW"/>
</dbReference>
<dbReference type="InterPro" id="IPR011104">
    <property type="entry name" value="Hpr_kin/Pase_C"/>
</dbReference>
<dbReference type="Gene3D" id="3.40.1390.20">
    <property type="entry name" value="HprK N-terminal domain-like"/>
    <property type="match status" value="1"/>
</dbReference>
<dbReference type="OrthoDB" id="9778803at2"/>
<keyword evidence="13" id="KW-1185">Reference proteome</keyword>